<dbReference type="InterPro" id="IPR006680">
    <property type="entry name" value="Amidohydro-rel"/>
</dbReference>
<evidence type="ECO:0000259" key="2">
    <source>
        <dbReference type="Pfam" id="PF04909"/>
    </source>
</evidence>
<dbReference type="GO" id="GO:0016787">
    <property type="term" value="F:hydrolase activity"/>
    <property type="evidence" value="ECO:0007669"/>
    <property type="project" value="UniProtKB-KW"/>
</dbReference>
<accession>A0ABT6M1T8</accession>
<protein>
    <submittedName>
        <fullName evidence="3">TIM-barrel fold metal-dependent hydrolase</fullName>
    </submittedName>
</protein>
<sequence>MDAAGVDLQVLSITTPGTQPLPAAEAVPLARDANDSPADAVKRRPDRLAAFATLPTPDPQAAADELERCVTRLHLVGAMLFPRTGEAYFDHDMFRPVFEVAAHLQVPLYIHPALPPKPVRDAYFSGFDDFTNMVLAAGGWGWHADAGLATLRLILAGTFDRHPDLQIILGHWGEMLVPFADRADLLSAARTHLQRRVLDYITANLNVTAGGIFSHRMLAQALDVLGPDRVMYGADDPYGAAGYTSTTGAPEFVDTAPISAPDKTKLARLNAERLLLGHHAADPNPAQA</sequence>
<keyword evidence="4" id="KW-1185">Reference proteome</keyword>
<dbReference type="InterPro" id="IPR032466">
    <property type="entry name" value="Metal_Hydrolase"/>
</dbReference>
<name>A0ABT6M1T8_9ACTN</name>
<dbReference type="Pfam" id="PF04909">
    <property type="entry name" value="Amidohydro_2"/>
    <property type="match status" value="1"/>
</dbReference>
<keyword evidence="1" id="KW-0456">Lyase</keyword>
<reference evidence="3 4" key="1">
    <citation type="submission" date="2023-04" db="EMBL/GenBank/DDBJ databases">
        <title>Forest soil microbial communities from Buena Vista Peninsula, Colon Province, Panama.</title>
        <authorList>
            <person name="Bouskill N."/>
        </authorList>
    </citation>
    <scope>NUCLEOTIDE SEQUENCE [LARGE SCALE GENOMIC DNA]</scope>
    <source>
        <strain evidence="3 4">GGS1</strain>
    </source>
</reference>
<dbReference type="SUPFAM" id="SSF51556">
    <property type="entry name" value="Metallo-dependent hydrolases"/>
    <property type="match status" value="1"/>
</dbReference>
<dbReference type="RefSeq" id="WP_280883138.1">
    <property type="nucleotide sequence ID" value="NZ_JARXVH010000035.1"/>
</dbReference>
<dbReference type="Proteomes" id="UP001160499">
    <property type="component" value="Unassembled WGS sequence"/>
</dbReference>
<dbReference type="PANTHER" id="PTHR21240">
    <property type="entry name" value="2-AMINO-3-CARBOXYLMUCONATE-6-SEMIALDEHYDE DECARBOXYLASE"/>
    <property type="match status" value="1"/>
</dbReference>
<feature type="domain" description="Amidohydrolase-related" evidence="2">
    <location>
        <begin position="4"/>
        <end position="275"/>
    </location>
</feature>
<evidence type="ECO:0000313" key="3">
    <source>
        <dbReference type="EMBL" id="MDH6222519.1"/>
    </source>
</evidence>
<dbReference type="Gene3D" id="3.20.20.140">
    <property type="entry name" value="Metal-dependent hydrolases"/>
    <property type="match status" value="1"/>
</dbReference>
<comment type="caution">
    <text evidence="3">The sequence shown here is derived from an EMBL/GenBank/DDBJ whole genome shotgun (WGS) entry which is preliminary data.</text>
</comment>
<dbReference type="EMBL" id="JARXVH010000035">
    <property type="protein sequence ID" value="MDH6222519.1"/>
    <property type="molecule type" value="Genomic_DNA"/>
</dbReference>
<dbReference type="PANTHER" id="PTHR21240:SF30">
    <property type="entry name" value="AMIDOHYDROLASE-RELATED DOMAIN-CONTAINING PROTEIN-RELATED"/>
    <property type="match status" value="1"/>
</dbReference>
<evidence type="ECO:0000256" key="1">
    <source>
        <dbReference type="ARBA" id="ARBA00023239"/>
    </source>
</evidence>
<organism evidence="3 4">
    <name type="scientific">Streptomyces pseudovenezuelae</name>
    <dbReference type="NCBI Taxonomy" id="67350"/>
    <lineage>
        <taxon>Bacteria</taxon>
        <taxon>Bacillati</taxon>
        <taxon>Actinomycetota</taxon>
        <taxon>Actinomycetes</taxon>
        <taxon>Kitasatosporales</taxon>
        <taxon>Streptomycetaceae</taxon>
        <taxon>Streptomyces</taxon>
        <taxon>Streptomyces aurantiacus group</taxon>
    </lineage>
</organism>
<dbReference type="InterPro" id="IPR032465">
    <property type="entry name" value="ACMSD"/>
</dbReference>
<proteinExistence type="predicted"/>
<evidence type="ECO:0000313" key="4">
    <source>
        <dbReference type="Proteomes" id="UP001160499"/>
    </source>
</evidence>
<keyword evidence="3" id="KW-0378">Hydrolase</keyword>
<gene>
    <name evidence="3" type="ORF">M2283_009870</name>
</gene>